<evidence type="ECO:0000256" key="1">
    <source>
        <dbReference type="SAM" id="SignalP"/>
    </source>
</evidence>
<organism evidence="2 3">
    <name type="scientific">Oceanobacillus limi</name>
    <dbReference type="NCBI Taxonomy" id="930131"/>
    <lineage>
        <taxon>Bacteria</taxon>
        <taxon>Bacillati</taxon>
        <taxon>Bacillota</taxon>
        <taxon>Bacilli</taxon>
        <taxon>Bacillales</taxon>
        <taxon>Bacillaceae</taxon>
        <taxon>Oceanobacillus</taxon>
    </lineage>
</organism>
<evidence type="ECO:0000313" key="2">
    <source>
        <dbReference type="EMBL" id="SET64161.1"/>
    </source>
</evidence>
<accession>A0A1I0G0H3</accession>
<feature type="chain" id="PRO_5038697460" evidence="1">
    <location>
        <begin position="24"/>
        <end position="117"/>
    </location>
</feature>
<gene>
    <name evidence="2" type="ORF">SAMN05216389_11835</name>
</gene>
<sequence>MFQRNFYLFFVIIILFVTSCSEANQSYAGESENWKVNYGRNETMVIVYSGEKPPPEEKVNISIEQRTSLLTTNIYLTDGGINKQNVSFNYSPNVADVKIRIKWDGKSENVILKELNP</sequence>
<dbReference type="OrthoDB" id="1928231at2"/>
<protein>
    <submittedName>
        <fullName evidence="2">Uncharacterized protein</fullName>
    </submittedName>
</protein>
<name>A0A1I0G0H3_9BACI</name>
<evidence type="ECO:0000313" key="3">
    <source>
        <dbReference type="Proteomes" id="UP000198618"/>
    </source>
</evidence>
<dbReference type="PROSITE" id="PS51257">
    <property type="entry name" value="PROKAR_LIPOPROTEIN"/>
    <property type="match status" value="1"/>
</dbReference>
<feature type="signal peptide" evidence="1">
    <location>
        <begin position="1"/>
        <end position="23"/>
    </location>
</feature>
<dbReference type="EMBL" id="FOHE01000018">
    <property type="protein sequence ID" value="SET64161.1"/>
    <property type="molecule type" value="Genomic_DNA"/>
</dbReference>
<reference evidence="2 3" key="1">
    <citation type="submission" date="2016-10" db="EMBL/GenBank/DDBJ databases">
        <authorList>
            <person name="de Groot N.N."/>
        </authorList>
    </citation>
    <scope>NUCLEOTIDE SEQUENCE [LARGE SCALE GENOMIC DNA]</scope>
    <source>
        <strain evidence="2 3">IBRC-M 10780</strain>
    </source>
</reference>
<keyword evidence="1" id="KW-0732">Signal</keyword>
<keyword evidence="3" id="KW-1185">Reference proteome</keyword>
<proteinExistence type="predicted"/>
<dbReference type="Proteomes" id="UP000198618">
    <property type="component" value="Unassembled WGS sequence"/>
</dbReference>
<dbReference type="AlphaFoldDB" id="A0A1I0G0H3"/>
<dbReference type="RefSeq" id="WP_090871695.1">
    <property type="nucleotide sequence ID" value="NZ_FOHE01000018.1"/>
</dbReference>